<sequence>MHQWSALAAWILSLSNVYLIFVLIADYRLTKLNPVVVTERLIRIRIAHDIWTDIGSGSDFRHPVLEGTAVE</sequence>
<dbReference type="EMBL" id="QYZD01000075">
    <property type="protein sequence ID" value="RJG15460.1"/>
    <property type="molecule type" value="Genomic_DNA"/>
</dbReference>
<keyword evidence="1" id="KW-0472">Membrane</keyword>
<reference evidence="2 3" key="1">
    <citation type="submission" date="2018-09" db="EMBL/GenBank/DDBJ databases">
        <title>Paenibacillus SK2017-BO5.</title>
        <authorList>
            <person name="Piskunova J.V."/>
            <person name="Dubiley S.A."/>
            <person name="Severinov K.V."/>
        </authorList>
    </citation>
    <scope>NUCLEOTIDE SEQUENCE [LARGE SCALE GENOMIC DNA]</scope>
    <source>
        <strain evidence="2 3">BO5</strain>
    </source>
</reference>
<feature type="transmembrane region" description="Helical" evidence="1">
    <location>
        <begin position="6"/>
        <end position="25"/>
    </location>
</feature>
<dbReference type="AlphaFoldDB" id="A0A3A3GAD2"/>
<dbReference type="RefSeq" id="WP_119796843.1">
    <property type="nucleotide sequence ID" value="NZ_QYZD01000075.1"/>
</dbReference>
<evidence type="ECO:0000256" key="1">
    <source>
        <dbReference type="SAM" id="Phobius"/>
    </source>
</evidence>
<protein>
    <submittedName>
        <fullName evidence="2">Uncharacterized protein</fullName>
    </submittedName>
</protein>
<name>A0A3A3GAD2_PANTH</name>
<organism evidence="2 3">
    <name type="scientific">Paenibacillus thiaminolyticus</name>
    <name type="common">Bacillus thiaminolyticus</name>
    <dbReference type="NCBI Taxonomy" id="49283"/>
    <lineage>
        <taxon>Bacteria</taxon>
        <taxon>Bacillati</taxon>
        <taxon>Bacillota</taxon>
        <taxon>Bacilli</taxon>
        <taxon>Bacillales</taxon>
        <taxon>Paenibacillaceae</taxon>
        <taxon>Paenibacillus</taxon>
    </lineage>
</organism>
<keyword evidence="1" id="KW-1133">Transmembrane helix</keyword>
<dbReference type="Proteomes" id="UP000266177">
    <property type="component" value="Unassembled WGS sequence"/>
</dbReference>
<comment type="caution">
    <text evidence="2">The sequence shown here is derived from an EMBL/GenBank/DDBJ whole genome shotgun (WGS) entry which is preliminary data.</text>
</comment>
<evidence type="ECO:0000313" key="2">
    <source>
        <dbReference type="EMBL" id="RJG15460.1"/>
    </source>
</evidence>
<evidence type="ECO:0000313" key="3">
    <source>
        <dbReference type="Proteomes" id="UP000266177"/>
    </source>
</evidence>
<dbReference type="OrthoDB" id="875405at2"/>
<proteinExistence type="predicted"/>
<gene>
    <name evidence="2" type="ORF">DQX05_29750</name>
</gene>
<keyword evidence="1" id="KW-0812">Transmembrane</keyword>
<accession>A0A3A3GAD2</accession>